<protein>
    <submittedName>
        <fullName evidence="2">Phosphoribosylformylglycinamidine synthase</fullName>
    </submittedName>
</protein>
<name>A0A2T3HMN7_9SPHI</name>
<comment type="caution">
    <text evidence="2">The sequence shown here is derived from an EMBL/GenBank/DDBJ whole genome shotgun (WGS) entry which is preliminary data.</text>
</comment>
<dbReference type="OrthoDB" id="892490at2"/>
<dbReference type="AlphaFoldDB" id="A0A2T3HMN7"/>
<dbReference type="InterPro" id="IPR048131">
    <property type="entry name" value="HAEPLYID-like"/>
</dbReference>
<dbReference type="Proteomes" id="UP000240912">
    <property type="component" value="Unassembled WGS sequence"/>
</dbReference>
<gene>
    <name evidence="2" type="ORF">C7T94_14390</name>
</gene>
<proteinExistence type="predicted"/>
<keyword evidence="1" id="KW-0732">Signal</keyword>
<organism evidence="2 3">
    <name type="scientific">Pedobacter yulinensis</name>
    <dbReference type="NCBI Taxonomy" id="2126353"/>
    <lineage>
        <taxon>Bacteria</taxon>
        <taxon>Pseudomonadati</taxon>
        <taxon>Bacteroidota</taxon>
        <taxon>Sphingobacteriia</taxon>
        <taxon>Sphingobacteriales</taxon>
        <taxon>Sphingobacteriaceae</taxon>
        <taxon>Pedobacter</taxon>
    </lineage>
</organism>
<feature type="signal peptide" evidence="1">
    <location>
        <begin position="1"/>
        <end position="19"/>
    </location>
</feature>
<dbReference type="EMBL" id="PYLS01000005">
    <property type="protein sequence ID" value="PST83710.1"/>
    <property type="molecule type" value="Genomic_DNA"/>
</dbReference>
<accession>A0A2T3HMN7</accession>
<evidence type="ECO:0000256" key="1">
    <source>
        <dbReference type="SAM" id="SignalP"/>
    </source>
</evidence>
<evidence type="ECO:0000313" key="3">
    <source>
        <dbReference type="Proteomes" id="UP000240912"/>
    </source>
</evidence>
<feature type="chain" id="PRO_5015405776" evidence="1">
    <location>
        <begin position="20"/>
        <end position="277"/>
    </location>
</feature>
<dbReference type="NCBIfam" id="NF041634">
    <property type="entry name" value="HAEPLYID"/>
    <property type="match status" value="1"/>
</dbReference>
<keyword evidence="3" id="KW-1185">Reference proteome</keyword>
<reference evidence="2 3" key="1">
    <citation type="submission" date="2018-03" db="EMBL/GenBank/DDBJ databases">
        <authorList>
            <person name="Keele B.F."/>
        </authorList>
    </citation>
    <scope>NUCLEOTIDE SEQUENCE [LARGE SCALE GENOMIC DNA]</scope>
    <source>
        <strain evidence="2 3">YL28-9</strain>
    </source>
</reference>
<evidence type="ECO:0000313" key="2">
    <source>
        <dbReference type="EMBL" id="PST83710.1"/>
    </source>
</evidence>
<dbReference type="RefSeq" id="WP_107215972.1">
    <property type="nucleotide sequence ID" value="NZ_KZ686269.1"/>
</dbReference>
<sequence length="277" mass="31501">MNTIKTSVLAIMLALPAFAATAQRDSTRLPAKVLHAEPLFIDLIRDLGARKGEREWNVGMGVTDHDKFDEYTALVEYEFAPLNRLGLEVELPFTFYSRNQRAPNDQPLPGNRLNGLKLAAQYSFFVSEKLQSSLAVGYIHEFAMKPFNMYRHGLFSGHVFSPFFIAAKRWGSNFHTLIYTGPVLVREAGHIESSWQHNTSFHYLIPGSKNFLGIELNKEWSTAGFDMTVRPQFRLTLADNLLAGIVTGIPVNREAQRLSSFLRLIYEPAHRESRKKR</sequence>